<proteinExistence type="predicted"/>
<reference evidence="2 3" key="1">
    <citation type="submission" date="2018-11" db="EMBL/GenBank/DDBJ databases">
        <title>Genomes From Bacteria Associated with the Canine Oral Cavity: a Test Case for Automated Genome-Based Taxonomic Assignment.</title>
        <authorList>
            <person name="Coil D.A."/>
            <person name="Jospin G."/>
            <person name="Darling A.E."/>
            <person name="Wallis C."/>
            <person name="Davis I.J."/>
            <person name="Harris S."/>
            <person name="Eisen J.A."/>
            <person name="Holcombe L.J."/>
            <person name="O'Flynn C."/>
        </authorList>
    </citation>
    <scope>NUCLEOTIDE SEQUENCE [LARGE SCALE GENOMIC DNA]</scope>
    <source>
        <strain evidence="2 3">OH2822_COT-296</strain>
    </source>
</reference>
<evidence type="ECO:0000313" key="3">
    <source>
        <dbReference type="Proteomes" id="UP000280935"/>
    </source>
</evidence>
<dbReference type="Proteomes" id="UP000280935">
    <property type="component" value="Unassembled WGS sequence"/>
</dbReference>
<feature type="transmembrane region" description="Helical" evidence="1">
    <location>
        <begin position="92"/>
        <end position="111"/>
    </location>
</feature>
<protein>
    <submittedName>
        <fullName evidence="2">Uncharacterized protein</fullName>
    </submittedName>
</protein>
<dbReference type="AlphaFoldDB" id="A0A3P1WSI3"/>
<feature type="transmembrane region" description="Helical" evidence="1">
    <location>
        <begin position="123"/>
        <end position="145"/>
    </location>
</feature>
<comment type="caution">
    <text evidence="2">The sequence shown here is derived from an EMBL/GenBank/DDBJ whole genome shotgun (WGS) entry which is preliminary data.</text>
</comment>
<name>A0A3P1WSI3_9ACTN</name>
<evidence type="ECO:0000256" key="1">
    <source>
        <dbReference type="SAM" id="Phobius"/>
    </source>
</evidence>
<feature type="transmembrane region" description="Helical" evidence="1">
    <location>
        <begin position="58"/>
        <end position="86"/>
    </location>
</feature>
<organism evidence="2 3">
    <name type="scientific">Arachnia propionica</name>
    <dbReference type="NCBI Taxonomy" id="1750"/>
    <lineage>
        <taxon>Bacteria</taxon>
        <taxon>Bacillati</taxon>
        <taxon>Actinomycetota</taxon>
        <taxon>Actinomycetes</taxon>
        <taxon>Propionibacteriales</taxon>
        <taxon>Propionibacteriaceae</taxon>
        <taxon>Arachnia</taxon>
    </lineage>
</organism>
<evidence type="ECO:0000313" key="2">
    <source>
        <dbReference type="EMBL" id="RRD49235.1"/>
    </source>
</evidence>
<feature type="transmembrane region" description="Helical" evidence="1">
    <location>
        <begin position="151"/>
        <end position="170"/>
    </location>
</feature>
<keyword evidence="1" id="KW-0472">Membrane</keyword>
<sequence length="204" mass="21720">MRAVRTQFDAGEFSGTVATPTCSSCCCCCCCVTTFVTASVVGASATAKASRHHRMPRLAAFFAIMLGGFAPWFLIAPLTLAVFGPWEMSGGILQLLGLGVLLMWAAYQALAMWLRPRTAIRSGLIVTGAVLGIGLLEAILVYTVLFSIPGLSVLLLTAYPVLAIIVAMLVSGRWERRDDRSGVSFVERLAGVTEPSDDEPTADD</sequence>
<gene>
    <name evidence="2" type="ORF">EII35_09165</name>
</gene>
<dbReference type="EMBL" id="RQYT01000020">
    <property type="protein sequence ID" value="RRD49235.1"/>
    <property type="molecule type" value="Genomic_DNA"/>
</dbReference>
<keyword evidence="1" id="KW-1133">Transmembrane helix</keyword>
<dbReference type="RefSeq" id="WP_125228167.1">
    <property type="nucleotide sequence ID" value="NZ_RQYT01000020.1"/>
</dbReference>
<accession>A0A3P1WSI3</accession>
<keyword evidence="1" id="KW-0812">Transmembrane</keyword>